<sequence length="102" mass="11862">MNRIHMDKKTISWIKKNGGIVTLHPFYPFSEKKQRGLVDVLLTFDKPDDDSCFEAIPFEGVHIYIHQDLHIKNQLKIRISGFGPFQHLSCSGIKHFRKRTAV</sequence>
<dbReference type="RefSeq" id="WP_091270753.1">
    <property type="nucleotide sequence ID" value="NZ_FNDK01000001.1"/>
</dbReference>
<evidence type="ECO:0000313" key="2">
    <source>
        <dbReference type="Proteomes" id="UP000199163"/>
    </source>
</evidence>
<dbReference type="STRING" id="568899.SAMN05192534_101442"/>
<proteinExistence type="predicted"/>
<protein>
    <submittedName>
        <fullName evidence="1">Uncharacterized protein</fullName>
    </submittedName>
</protein>
<keyword evidence="2" id="KW-1185">Reference proteome</keyword>
<dbReference type="OrthoDB" id="2966896at2"/>
<reference evidence="1 2" key="1">
    <citation type="submission" date="2016-10" db="EMBL/GenBank/DDBJ databases">
        <authorList>
            <person name="de Groot N.N."/>
        </authorList>
    </citation>
    <scope>NUCLEOTIDE SEQUENCE [LARGE SCALE GENOMIC DNA]</scope>
    <source>
        <strain evidence="1 2">DSM 21632</strain>
    </source>
</reference>
<evidence type="ECO:0000313" key="1">
    <source>
        <dbReference type="EMBL" id="SDH04919.1"/>
    </source>
</evidence>
<dbReference type="Proteomes" id="UP000199163">
    <property type="component" value="Unassembled WGS sequence"/>
</dbReference>
<organism evidence="1 2">
    <name type="scientific">Alteribacillus persepolensis</name>
    <dbReference type="NCBI Taxonomy" id="568899"/>
    <lineage>
        <taxon>Bacteria</taxon>
        <taxon>Bacillati</taxon>
        <taxon>Bacillota</taxon>
        <taxon>Bacilli</taxon>
        <taxon>Bacillales</taxon>
        <taxon>Bacillaceae</taxon>
        <taxon>Alteribacillus</taxon>
    </lineage>
</organism>
<accession>A0A1G7Z8I9</accession>
<dbReference type="AlphaFoldDB" id="A0A1G7Z8I9"/>
<gene>
    <name evidence="1" type="ORF">SAMN05192534_101442</name>
</gene>
<name>A0A1G7Z8I9_9BACI</name>
<dbReference type="EMBL" id="FNDK01000001">
    <property type="protein sequence ID" value="SDH04919.1"/>
    <property type="molecule type" value="Genomic_DNA"/>
</dbReference>